<dbReference type="InterPro" id="IPR007543">
    <property type="entry name" value="LptD_C"/>
</dbReference>
<dbReference type="Gene3D" id="2.60.450.10">
    <property type="entry name" value="Lipopolysaccharide (LPS) transport protein A like domain"/>
    <property type="match status" value="1"/>
</dbReference>
<protein>
    <submittedName>
        <fullName evidence="2">Outer membrane protein Imp, required for envelope biogenesis</fullName>
    </submittedName>
</protein>
<reference evidence="2 3" key="1">
    <citation type="submission" date="2016-04" db="EMBL/GenBank/DDBJ databases">
        <title>Genome analysis of Thermosulfurimonas dismutans, the first thermophilic sulfur-disproportionating bacterium of the phylum Thermodesulfobacteria.</title>
        <authorList>
            <person name="Mardanov A.V."/>
            <person name="Beletsky A.V."/>
            <person name="Kadnikov V.V."/>
            <person name="Slobodkin A.I."/>
            <person name="Ravin N.V."/>
        </authorList>
    </citation>
    <scope>NUCLEOTIDE SEQUENCE [LARGE SCALE GENOMIC DNA]</scope>
    <source>
        <strain evidence="2 3">S95</strain>
    </source>
</reference>
<sequence length="714" mass="83966">MKFFKFSLILIWVVLLFLSDGALASWRIEARRLTVYQDSQVMVAEGQVVISGKDLTVFANRARYHIASKKLYLWGPVKILTPHGDWIKGRWAFINLRSGEGEIRGAHLFIKKDRVHVKAKRMKQLGERKYVAYEAVITTCELTCKESPPWSFHARKVEISEGQARGRMVSFWVKRLPLVFSPFATLAVKRERKSGVLFPRLAQGSRTGFGLEVPVFLALHDSFDLTLYPFYTGRRGLLFGTEGRYRLSDYNRGIIRYRYLRDRLEDDDYNNDGIIRENRTRYWLTAKLDHRISPQTDIHLDLDLLSDRDFLEEFEGGDLGFSKSHQSYLDWFGRGLEEKNQTYRTSRFWLSHRRTNTYFELGSTYHDNMLPGKQAETLFPLGRLFVFSVTRPLIGPFTFDVGLDTTYWYREEGSRGLRADLSPEVILNFPLGPTENALSYRLLYTYYRVDWDNGTEESLYRTLYEISARSSLEFYRVYYLRKFGLSGLRHSLRPYVFYFYRPPENQKDLPVFVSEDRLPPAHYLEYGLLQFFTAKKREANTLKYWDFARIKVFQRYDFREAARKLTAADEERRPFSNLFSEFEIRTLSRLTLRYDLVYNFYGLGLSKQELSLSVNHLLLDHFSFNFQRDKLRNIKQFSLSGNKTLWQKFVFHGRVSRNLLRSETSYAELGLTYRGSCFSVDFTLGRTPEETRFSVWVNLLGLGGYGRSFSQENP</sequence>
<dbReference type="OrthoDB" id="9760225at2"/>
<evidence type="ECO:0000259" key="1">
    <source>
        <dbReference type="Pfam" id="PF04453"/>
    </source>
</evidence>
<dbReference type="PANTHER" id="PTHR30189">
    <property type="entry name" value="LPS-ASSEMBLY PROTEIN"/>
    <property type="match status" value="1"/>
</dbReference>
<dbReference type="GO" id="GO:0043165">
    <property type="term" value="P:Gram-negative-bacterium-type cell outer membrane assembly"/>
    <property type="evidence" value="ECO:0007669"/>
    <property type="project" value="InterPro"/>
</dbReference>
<dbReference type="EMBL" id="LWLG01000011">
    <property type="protein sequence ID" value="OAQ20411.1"/>
    <property type="molecule type" value="Genomic_DNA"/>
</dbReference>
<evidence type="ECO:0000313" key="3">
    <source>
        <dbReference type="Proteomes" id="UP000078390"/>
    </source>
</evidence>
<dbReference type="InterPro" id="IPR020889">
    <property type="entry name" value="LipoPS_assembly_LptD"/>
</dbReference>
<keyword evidence="3" id="KW-1185">Reference proteome</keyword>
<dbReference type="GO" id="GO:0009279">
    <property type="term" value="C:cell outer membrane"/>
    <property type="evidence" value="ECO:0007669"/>
    <property type="project" value="InterPro"/>
</dbReference>
<evidence type="ECO:0000313" key="2">
    <source>
        <dbReference type="EMBL" id="OAQ20411.1"/>
    </source>
</evidence>
<dbReference type="GO" id="GO:0015920">
    <property type="term" value="P:lipopolysaccharide transport"/>
    <property type="evidence" value="ECO:0007669"/>
    <property type="project" value="InterPro"/>
</dbReference>
<comment type="caution">
    <text evidence="2">The sequence shown here is derived from an EMBL/GenBank/DDBJ whole genome shotgun (WGS) entry which is preliminary data.</text>
</comment>
<dbReference type="Pfam" id="PF04453">
    <property type="entry name" value="LptD"/>
    <property type="match status" value="1"/>
</dbReference>
<name>A0A179D3M7_9BACT</name>
<dbReference type="InterPro" id="IPR050218">
    <property type="entry name" value="LptD"/>
</dbReference>
<gene>
    <name evidence="2" type="ORF">TDIS_1455</name>
</gene>
<organism evidence="2 3">
    <name type="scientific">Thermosulfurimonas dismutans</name>
    <dbReference type="NCBI Taxonomy" id="999894"/>
    <lineage>
        <taxon>Bacteria</taxon>
        <taxon>Pseudomonadati</taxon>
        <taxon>Thermodesulfobacteriota</taxon>
        <taxon>Thermodesulfobacteria</taxon>
        <taxon>Thermodesulfobacteriales</taxon>
        <taxon>Thermodesulfobacteriaceae</taxon>
        <taxon>Thermosulfurimonas</taxon>
    </lineage>
</organism>
<proteinExistence type="inferred from homology"/>
<dbReference type="STRING" id="999894.TDIS_1455"/>
<dbReference type="PANTHER" id="PTHR30189:SF1">
    <property type="entry name" value="LPS-ASSEMBLY PROTEIN LPTD"/>
    <property type="match status" value="1"/>
</dbReference>
<accession>A0A179D3M7</accession>
<dbReference type="RefSeq" id="WP_068670833.1">
    <property type="nucleotide sequence ID" value="NZ_LWLG01000011.1"/>
</dbReference>
<feature type="domain" description="LptD C-terminal" evidence="1">
    <location>
        <begin position="280"/>
        <end position="617"/>
    </location>
</feature>
<dbReference type="HAMAP" id="MF_01411">
    <property type="entry name" value="LPS_assembly_LptD"/>
    <property type="match status" value="1"/>
</dbReference>
<dbReference type="GO" id="GO:1990351">
    <property type="term" value="C:transporter complex"/>
    <property type="evidence" value="ECO:0007669"/>
    <property type="project" value="TreeGrafter"/>
</dbReference>
<dbReference type="AlphaFoldDB" id="A0A179D3M7"/>
<dbReference type="Proteomes" id="UP000078390">
    <property type="component" value="Unassembled WGS sequence"/>
</dbReference>